<reference evidence="2 3" key="1">
    <citation type="submission" date="2020-03" db="EMBL/GenBank/DDBJ databases">
        <title>Whole genome shotgun sequence of Phytohabitans houttuyneae NBRC 108639.</title>
        <authorList>
            <person name="Komaki H."/>
            <person name="Tamura T."/>
        </authorList>
    </citation>
    <scope>NUCLEOTIDE SEQUENCE [LARGE SCALE GENOMIC DNA]</scope>
    <source>
        <strain evidence="2 3">NBRC 108639</strain>
    </source>
</reference>
<dbReference type="InterPro" id="IPR015422">
    <property type="entry name" value="PyrdxlP-dep_Trfase_small"/>
</dbReference>
<dbReference type="Pfam" id="PF00155">
    <property type="entry name" value="Aminotran_1_2"/>
    <property type="match status" value="1"/>
</dbReference>
<dbReference type="PANTHER" id="PTHR43510:SF1">
    <property type="entry name" value="AMINOTRANSFERASE FUNCTION, HYPOTHETICAL (EUROFUNG)"/>
    <property type="match status" value="1"/>
</dbReference>
<organism evidence="2 3">
    <name type="scientific">Phytohabitans houttuyneae</name>
    <dbReference type="NCBI Taxonomy" id="1076126"/>
    <lineage>
        <taxon>Bacteria</taxon>
        <taxon>Bacillati</taxon>
        <taxon>Actinomycetota</taxon>
        <taxon>Actinomycetes</taxon>
        <taxon>Micromonosporales</taxon>
        <taxon>Micromonosporaceae</taxon>
    </lineage>
</organism>
<dbReference type="Gene3D" id="3.40.640.10">
    <property type="entry name" value="Type I PLP-dependent aspartate aminotransferase-like (Major domain)"/>
    <property type="match status" value="1"/>
</dbReference>
<dbReference type="AlphaFoldDB" id="A0A6V8K7Q7"/>
<dbReference type="PANTHER" id="PTHR43510">
    <property type="entry name" value="AMINOTRANSFERASE FUNCTION, HYPOTHETICAL (EUROFUNG)"/>
    <property type="match status" value="1"/>
</dbReference>
<dbReference type="GO" id="GO:0030170">
    <property type="term" value="F:pyridoxal phosphate binding"/>
    <property type="evidence" value="ECO:0007669"/>
    <property type="project" value="InterPro"/>
</dbReference>
<feature type="domain" description="Aminotransferase class I/classII large" evidence="1">
    <location>
        <begin position="135"/>
        <end position="363"/>
    </location>
</feature>
<evidence type="ECO:0000259" key="1">
    <source>
        <dbReference type="Pfam" id="PF00155"/>
    </source>
</evidence>
<evidence type="ECO:0000313" key="2">
    <source>
        <dbReference type="EMBL" id="GFJ78026.1"/>
    </source>
</evidence>
<dbReference type="InterPro" id="IPR015421">
    <property type="entry name" value="PyrdxlP-dep_Trfase_major"/>
</dbReference>
<dbReference type="InterPro" id="IPR004839">
    <property type="entry name" value="Aminotransferase_I/II_large"/>
</dbReference>
<reference evidence="2 3" key="2">
    <citation type="submission" date="2020-03" db="EMBL/GenBank/DDBJ databases">
        <authorList>
            <person name="Ichikawa N."/>
            <person name="Kimura A."/>
            <person name="Kitahashi Y."/>
            <person name="Uohara A."/>
        </authorList>
    </citation>
    <scope>NUCLEOTIDE SEQUENCE [LARGE SCALE GENOMIC DNA]</scope>
    <source>
        <strain evidence="2 3">NBRC 108639</strain>
    </source>
</reference>
<dbReference type="Proteomes" id="UP000482800">
    <property type="component" value="Unassembled WGS sequence"/>
</dbReference>
<gene>
    <name evidence="2" type="ORF">Phou_022060</name>
</gene>
<dbReference type="RefSeq" id="WP_173055764.1">
    <property type="nucleotide sequence ID" value="NZ_BAABGO010000006.1"/>
</dbReference>
<accession>A0A6V8K7Q7</accession>
<dbReference type="InterPro" id="IPR015424">
    <property type="entry name" value="PyrdxlP-dep_Trfase"/>
</dbReference>
<sequence length="371" mass="40341">MRVLNLTELEQQALVSHLNMADGHPRQDPTDEQWKIIHALPELFEVALALPADHIEEHAQRAFFAMLGQHRAPIADGRVFSVYSSSVATMVVGNVLAQRQHRLALLHPTFDNISDLLRRSVTVLPVGEDDCAPPALDEIVQQGATSLFVTTPNNPTGWYLDSAALKTLAEACKVNGILLCLDTSFRGFDVRAQYDTYEILDRSGVSYIVIEDTGKIWPMAELKLGFLAVSDDLREAVAHALSEVLLSVSPLVLKLVETLSLDAAASGMGALHELIATNRSRVTAAVADLPGVAVADPDARVSVCRLRFDSAEAASRVLGLLRGSGIHLLPCQQFHWARPGEGGRYLRLALARNTVDVDTALAHLAEATRTR</sequence>
<protein>
    <recommendedName>
        <fullName evidence="1">Aminotransferase class I/classII large domain-containing protein</fullName>
    </recommendedName>
</protein>
<dbReference type="SUPFAM" id="SSF53383">
    <property type="entry name" value="PLP-dependent transferases"/>
    <property type="match status" value="1"/>
</dbReference>
<proteinExistence type="predicted"/>
<comment type="caution">
    <text evidence="2">The sequence shown here is derived from an EMBL/GenBank/DDBJ whole genome shotgun (WGS) entry which is preliminary data.</text>
</comment>
<name>A0A6V8K7Q7_9ACTN</name>
<dbReference type="Gene3D" id="3.90.1150.10">
    <property type="entry name" value="Aspartate Aminotransferase, domain 1"/>
    <property type="match status" value="1"/>
</dbReference>
<dbReference type="EMBL" id="BLPF01000001">
    <property type="protein sequence ID" value="GFJ78026.1"/>
    <property type="molecule type" value="Genomic_DNA"/>
</dbReference>
<keyword evidence="3" id="KW-1185">Reference proteome</keyword>
<evidence type="ECO:0000313" key="3">
    <source>
        <dbReference type="Proteomes" id="UP000482800"/>
    </source>
</evidence>